<dbReference type="GO" id="GO:0048731">
    <property type="term" value="P:system development"/>
    <property type="evidence" value="ECO:0007669"/>
    <property type="project" value="UniProtKB-ARBA"/>
</dbReference>
<dbReference type="Proteomes" id="UP001642360">
    <property type="component" value="Unassembled WGS sequence"/>
</dbReference>
<reference evidence="8 9" key="1">
    <citation type="submission" date="2024-02" db="EMBL/GenBank/DDBJ databases">
        <authorList>
            <person name="Vignale AGUSTIN F."/>
            <person name="Sosa J E."/>
            <person name="Modenutti C."/>
        </authorList>
    </citation>
    <scope>NUCLEOTIDE SEQUENCE [LARGE SCALE GENOMIC DNA]</scope>
</reference>
<keyword evidence="1" id="KW-0217">Developmental protein</keyword>
<dbReference type="InterPro" id="IPR044555">
    <property type="entry name" value="WUSCHEL-like"/>
</dbReference>
<protein>
    <submittedName>
        <fullName evidence="8">Uncharacterized protein</fullName>
    </submittedName>
</protein>
<evidence type="ECO:0000256" key="7">
    <source>
        <dbReference type="SAM" id="MobiDB-lite"/>
    </source>
</evidence>
<name>A0ABC8RCK0_9AQUA</name>
<evidence type="ECO:0000313" key="8">
    <source>
        <dbReference type="EMBL" id="CAK9142684.1"/>
    </source>
</evidence>
<dbReference type="GO" id="GO:0003677">
    <property type="term" value="F:DNA binding"/>
    <property type="evidence" value="ECO:0007669"/>
    <property type="project" value="UniProtKB-KW"/>
</dbReference>
<evidence type="ECO:0000256" key="1">
    <source>
        <dbReference type="ARBA" id="ARBA00022473"/>
    </source>
</evidence>
<gene>
    <name evidence="8" type="ORF">ILEXP_LOCUS10374</name>
</gene>
<feature type="region of interest" description="Disordered" evidence="7">
    <location>
        <begin position="16"/>
        <end position="35"/>
    </location>
</feature>
<comment type="caution">
    <text evidence="8">The sequence shown here is derived from an EMBL/GenBank/DDBJ whole genome shotgun (WGS) entry which is preliminary data.</text>
</comment>
<keyword evidence="2" id="KW-0805">Transcription regulation</keyword>
<accession>A0ABC8RCK0</accession>
<evidence type="ECO:0000256" key="5">
    <source>
        <dbReference type="ARBA" id="ARBA00023163"/>
    </source>
</evidence>
<sequence length="300" mass="34458">MLKSLSCLIHQRVENFGPLMPSPTPNNTKSTSYSTKPTPYCDRIHSADIFAWNHHNATEQSKKEIPTEPLVSSRWNPTPEQLQTLEEMYRSGIRTHPRLIKSKGRMYSTGFRTTKQEKGKNDGLKLDRRTEQPLQIAVQFQRFQYCYIYLDSESIHRAVVAESRPDGWLKIEERELQQNAITASKNAMRQMTNSSSMSMSMSMSPTTKLIMKDITTTEQEDLVTTDPKLRSTQNLRLLEDITMVEDDETRGFQTRQLFPMKSDDDCGALKGDKNDIVEEPITATIAIGTHFKPNKFFELL</sequence>
<evidence type="ECO:0000313" key="9">
    <source>
        <dbReference type="Proteomes" id="UP001642360"/>
    </source>
</evidence>
<proteinExistence type="predicted"/>
<dbReference type="PANTHER" id="PTHR45940:SF13">
    <property type="entry name" value="WUSCHEL-RELATED HOMEOBOX 1"/>
    <property type="match status" value="1"/>
</dbReference>
<evidence type="ECO:0000256" key="6">
    <source>
        <dbReference type="ARBA" id="ARBA00023242"/>
    </source>
</evidence>
<keyword evidence="5" id="KW-0804">Transcription</keyword>
<keyword evidence="4" id="KW-0371">Homeobox</keyword>
<dbReference type="AlphaFoldDB" id="A0ABC8RCK0"/>
<organism evidence="8 9">
    <name type="scientific">Ilex paraguariensis</name>
    <name type="common">yerba mate</name>
    <dbReference type="NCBI Taxonomy" id="185542"/>
    <lineage>
        <taxon>Eukaryota</taxon>
        <taxon>Viridiplantae</taxon>
        <taxon>Streptophyta</taxon>
        <taxon>Embryophyta</taxon>
        <taxon>Tracheophyta</taxon>
        <taxon>Spermatophyta</taxon>
        <taxon>Magnoliopsida</taxon>
        <taxon>eudicotyledons</taxon>
        <taxon>Gunneridae</taxon>
        <taxon>Pentapetalae</taxon>
        <taxon>asterids</taxon>
        <taxon>campanulids</taxon>
        <taxon>Aquifoliales</taxon>
        <taxon>Aquifoliaceae</taxon>
        <taxon>Ilex</taxon>
    </lineage>
</organism>
<feature type="compositionally biased region" description="Low complexity" evidence="7">
    <location>
        <begin position="25"/>
        <end position="35"/>
    </location>
</feature>
<keyword evidence="9" id="KW-1185">Reference proteome</keyword>
<keyword evidence="3" id="KW-0238">DNA-binding</keyword>
<evidence type="ECO:0000256" key="2">
    <source>
        <dbReference type="ARBA" id="ARBA00023015"/>
    </source>
</evidence>
<dbReference type="PANTHER" id="PTHR45940">
    <property type="entry name" value="WUSCHEL-RELATED HOMEOBOX 1-RELATED"/>
    <property type="match status" value="1"/>
</dbReference>
<evidence type="ECO:0000256" key="3">
    <source>
        <dbReference type="ARBA" id="ARBA00023125"/>
    </source>
</evidence>
<dbReference type="EMBL" id="CAUOFW020001247">
    <property type="protein sequence ID" value="CAK9142684.1"/>
    <property type="molecule type" value="Genomic_DNA"/>
</dbReference>
<evidence type="ECO:0000256" key="4">
    <source>
        <dbReference type="ARBA" id="ARBA00023155"/>
    </source>
</evidence>
<keyword evidence="6" id="KW-0539">Nucleus</keyword>